<evidence type="ECO:0000313" key="2">
    <source>
        <dbReference type="EMBL" id="RMU74498.1"/>
    </source>
</evidence>
<reference evidence="2 3" key="1">
    <citation type="submission" date="2018-08" db="EMBL/GenBank/DDBJ databases">
        <title>Recombination of ecologically and evolutionarily significant loci maintains genetic cohesion in the Pseudomonas syringae species complex.</title>
        <authorList>
            <person name="Dillon M."/>
            <person name="Thakur S."/>
            <person name="Almeida R.N.D."/>
            <person name="Weir B.S."/>
            <person name="Guttman D.S."/>
        </authorList>
    </citation>
    <scope>NUCLEOTIDE SEQUENCE [LARGE SCALE GENOMIC DNA]</scope>
    <source>
        <strain evidence="2 3">ICMP 11935</strain>
    </source>
</reference>
<organism evidence="2 3">
    <name type="scientific">Pseudomonas syringae pv. aptata</name>
    <dbReference type="NCBI Taxonomy" id="83167"/>
    <lineage>
        <taxon>Bacteria</taxon>
        <taxon>Pseudomonadati</taxon>
        <taxon>Pseudomonadota</taxon>
        <taxon>Gammaproteobacteria</taxon>
        <taxon>Pseudomonadales</taxon>
        <taxon>Pseudomonadaceae</taxon>
        <taxon>Pseudomonas</taxon>
        <taxon>Pseudomonas syringae</taxon>
    </lineage>
</organism>
<sequence>MAGNEVLKKEVSPSYNAMSRPAMFWNIPIMPMVGLLMGGLVFGVAATFLLSWVWGLVAASPFLIALIALRVVGLIDP</sequence>
<comment type="caution">
    <text evidence="2">The sequence shown here is derived from an EMBL/GenBank/DDBJ whole genome shotgun (WGS) entry which is preliminary data.</text>
</comment>
<name>A0A3M5WWK1_PSEAP</name>
<feature type="transmembrane region" description="Helical" evidence="1">
    <location>
        <begin position="52"/>
        <end position="72"/>
    </location>
</feature>
<dbReference type="EMBL" id="RBUF01000271">
    <property type="protein sequence ID" value="RMU74498.1"/>
    <property type="molecule type" value="Genomic_DNA"/>
</dbReference>
<feature type="non-terminal residue" evidence="2">
    <location>
        <position position="77"/>
    </location>
</feature>
<keyword evidence="1" id="KW-0812">Transmembrane</keyword>
<keyword evidence="1" id="KW-1133">Transmembrane helix</keyword>
<dbReference type="AlphaFoldDB" id="A0A3M5WWK1"/>
<protein>
    <submittedName>
        <fullName evidence="2">VirB3</fullName>
    </submittedName>
</protein>
<dbReference type="Proteomes" id="UP000274315">
    <property type="component" value="Unassembled WGS sequence"/>
</dbReference>
<feature type="transmembrane region" description="Helical" evidence="1">
    <location>
        <begin position="24"/>
        <end position="46"/>
    </location>
</feature>
<gene>
    <name evidence="2" type="ORF">ALP24_05152</name>
</gene>
<evidence type="ECO:0000256" key="1">
    <source>
        <dbReference type="SAM" id="Phobius"/>
    </source>
</evidence>
<accession>A0A3M5WWK1</accession>
<keyword evidence="1" id="KW-0472">Membrane</keyword>
<proteinExistence type="predicted"/>
<evidence type="ECO:0000313" key="3">
    <source>
        <dbReference type="Proteomes" id="UP000274315"/>
    </source>
</evidence>